<dbReference type="PANTHER" id="PTHR30273:SF2">
    <property type="entry name" value="PROTEIN FECR"/>
    <property type="match status" value="1"/>
</dbReference>
<feature type="domain" description="FecR protein" evidence="2">
    <location>
        <begin position="120"/>
        <end position="212"/>
    </location>
</feature>
<keyword evidence="5" id="KW-1185">Reference proteome</keyword>
<dbReference type="EMBL" id="CP046401">
    <property type="protein sequence ID" value="QGY47796.1"/>
    <property type="molecule type" value="Genomic_DNA"/>
</dbReference>
<dbReference type="RefSeq" id="WP_158872005.1">
    <property type="nucleotide sequence ID" value="NZ_CP046401.1"/>
</dbReference>
<evidence type="ECO:0000313" key="4">
    <source>
        <dbReference type="EMBL" id="QGY47796.1"/>
    </source>
</evidence>
<dbReference type="InterPro" id="IPR012373">
    <property type="entry name" value="Ferrdict_sens_TM"/>
</dbReference>
<feature type="transmembrane region" description="Helical" evidence="1">
    <location>
        <begin position="86"/>
        <end position="105"/>
    </location>
</feature>
<proteinExistence type="predicted"/>
<name>A0A6I6JXA8_9BACT</name>
<accession>A0A6I6JXA8</accession>
<evidence type="ECO:0000313" key="5">
    <source>
        <dbReference type="Proteomes" id="UP000428260"/>
    </source>
</evidence>
<evidence type="ECO:0000256" key="1">
    <source>
        <dbReference type="SAM" id="Phobius"/>
    </source>
</evidence>
<dbReference type="Gene3D" id="3.55.50.30">
    <property type="match status" value="1"/>
</dbReference>
<dbReference type="GO" id="GO:0016989">
    <property type="term" value="F:sigma factor antagonist activity"/>
    <property type="evidence" value="ECO:0007669"/>
    <property type="project" value="TreeGrafter"/>
</dbReference>
<keyword evidence="1" id="KW-1133">Transmembrane helix</keyword>
<dbReference type="Gene3D" id="2.60.120.1440">
    <property type="match status" value="1"/>
</dbReference>
<keyword evidence="1" id="KW-0472">Membrane</keyword>
<feature type="domain" description="Protein FecR C-terminal" evidence="3">
    <location>
        <begin position="257"/>
        <end position="321"/>
    </location>
</feature>
<evidence type="ECO:0000259" key="2">
    <source>
        <dbReference type="Pfam" id="PF04773"/>
    </source>
</evidence>
<dbReference type="PANTHER" id="PTHR30273">
    <property type="entry name" value="PERIPLASMIC SIGNAL SENSOR AND SIGMA FACTOR ACTIVATOR FECR-RELATED"/>
    <property type="match status" value="1"/>
</dbReference>
<dbReference type="Pfam" id="PF04773">
    <property type="entry name" value="FecR"/>
    <property type="match status" value="1"/>
</dbReference>
<dbReference type="InterPro" id="IPR032508">
    <property type="entry name" value="FecR_C"/>
</dbReference>
<dbReference type="KEGG" id="mcos:GM418_30295"/>
<dbReference type="AlphaFoldDB" id="A0A6I6JXA8"/>
<protein>
    <submittedName>
        <fullName evidence="4">DUF4974 domain-containing protein</fullName>
    </submittedName>
</protein>
<dbReference type="InterPro" id="IPR006860">
    <property type="entry name" value="FecR"/>
</dbReference>
<dbReference type="PIRSF" id="PIRSF018266">
    <property type="entry name" value="FecR"/>
    <property type="match status" value="1"/>
</dbReference>
<dbReference type="Proteomes" id="UP000428260">
    <property type="component" value="Chromosome"/>
</dbReference>
<sequence length="335" mass="38729">MSQQKIHVLRKFFTKSYNDNDLKKLFLWFNSEKGHDEIADVMDTKWKSFKSEDVLADMDSVKMLTNIQNRIRRDKTIQIRNNFIKIFPYAAILAVIIGFSVLFYLNNIPSRSRSDLYTSVITENGQRSKVVLPDSSIVWLNSGTTLSYNYSLDDVRSIILSGQGFFQITRNENKPFVVQCGEINVKVLGTKFDVNAYPVNDKISVVLESGSVVLKHDRCLLNYVLKPGEKADYDITEKNVKVSEVDVKKFTSWKDGKLIFKNDPMKLVIEELERWYNIEIEVEDQEVYNSIFTGTVINESYPQIFKLIEYSCPVNCEIVNNLNPEEIPKIIITKQ</sequence>
<dbReference type="Pfam" id="PF16344">
    <property type="entry name" value="FecR_C"/>
    <property type="match status" value="1"/>
</dbReference>
<gene>
    <name evidence="4" type="ORF">GM418_30295</name>
</gene>
<organism evidence="4 5">
    <name type="scientific">Maribellus comscasis</name>
    <dbReference type="NCBI Taxonomy" id="2681766"/>
    <lineage>
        <taxon>Bacteria</taxon>
        <taxon>Pseudomonadati</taxon>
        <taxon>Bacteroidota</taxon>
        <taxon>Bacteroidia</taxon>
        <taxon>Marinilabiliales</taxon>
        <taxon>Prolixibacteraceae</taxon>
        <taxon>Maribellus</taxon>
    </lineage>
</organism>
<keyword evidence="1" id="KW-0812">Transmembrane</keyword>
<evidence type="ECO:0000259" key="3">
    <source>
        <dbReference type="Pfam" id="PF16344"/>
    </source>
</evidence>
<reference evidence="4 5" key="1">
    <citation type="submission" date="2019-11" db="EMBL/GenBank/DDBJ databases">
        <authorList>
            <person name="Zheng R.K."/>
            <person name="Sun C.M."/>
        </authorList>
    </citation>
    <scope>NUCLEOTIDE SEQUENCE [LARGE SCALE GENOMIC DNA]</scope>
    <source>
        <strain evidence="4 5">WC007</strain>
    </source>
</reference>